<comment type="subcellular location">
    <subcellularLocation>
        <location evidence="1">Cell membrane</location>
        <topology evidence="1">Multi-pass membrane protein</topology>
    </subcellularLocation>
</comment>
<name>A0A179BXP7_RHILE</name>
<organism evidence="7">
    <name type="scientific">Rhizobium leguminosarum</name>
    <dbReference type="NCBI Taxonomy" id="384"/>
    <lineage>
        <taxon>Bacteria</taxon>
        <taxon>Pseudomonadati</taxon>
        <taxon>Pseudomonadota</taxon>
        <taxon>Alphaproteobacteria</taxon>
        <taxon>Hyphomicrobiales</taxon>
        <taxon>Rhizobiaceae</taxon>
        <taxon>Rhizobium/Agrobacterium group</taxon>
        <taxon>Rhizobium</taxon>
    </lineage>
</organism>
<dbReference type="GO" id="GO:0005524">
    <property type="term" value="F:ATP binding"/>
    <property type="evidence" value="ECO:0007669"/>
    <property type="project" value="InterPro"/>
</dbReference>
<dbReference type="PROSITE" id="PS50929">
    <property type="entry name" value="ABC_TM1F"/>
    <property type="match status" value="1"/>
</dbReference>
<evidence type="ECO:0000313" key="7">
    <source>
        <dbReference type="EMBL" id="OAP96416.1"/>
    </source>
</evidence>
<evidence type="ECO:0000256" key="5">
    <source>
        <dbReference type="SAM" id="Phobius"/>
    </source>
</evidence>
<feature type="transmembrane region" description="Helical" evidence="5">
    <location>
        <begin position="23"/>
        <end position="51"/>
    </location>
</feature>
<keyword evidence="4 5" id="KW-0472">Membrane</keyword>
<feature type="transmembrane region" description="Helical" evidence="5">
    <location>
        <begin position="63"/>
        <end position="82"/>
    </location>
</feature>
<dbReference type="GO" id="GO:0140359">
    <property type="term" value="F:ABC-type transporter activity"/>
    <property type="evidence" value="ECO:0007669"/>
    <property type="project" value="InterPro"/>
</dbReference>
<evidence type="ECO:0000256" key="3">
    <source>
        <dbReference type="ARBA" id="ARBA00022989"/>
    </source>
</evidence>
<gene>
    <name evidence="7" type="ORF">A4U53_38360</name>
</gene>
<dbReference type="Gene3D" id="1.20.1560.10">
    <property type="entry name" value="ABC transporter type 1, transmembrane domain"/>
    <property type="match status" value="1"/>
</dbReference>
<evidence type="ECO:0000256" key="2">
    <source>
        <dbReference type="ARBA" id="ARBA00022692"/>
    </source>
</evidence>
<reference evidence="7" key="1">
    <citation type="submission" date="2016-04" db="EMBL/GenBank/DDBJ databases">
        <title>Fast-growing isolate from the root nodules of Vavilovia formosa.</title>
        <authorList>
            <person name="Kimeklis A."/>
            <person name="Safronova V."/>
            <person name="Belimov A."/>
            <person name="Andronov E."/>
        </authorList>
    </citation>
    <scope>NUCLEOTIDE SEQUENCE [LARGE SCALE GENOMIC DNA]</scope>
    <source>
        <strain evidence="7">Vaf-46</strain>
    </source>
</reference>
<sequence>MKHKDAEHGWKLRLLALIGREFWLPYSVTLTLVIASTVLSAVSPLLLGKIVDILAYKSETSPSNVLLLVITYLLIQLTSSGLKEVSNYLAASRSEIISHFLRTGLTDRIFHRDARRSAKLMEDRGKMLSLFSRDIESLWDLFGFALVDIVASSIMISTLCIVVFSINALLGIALLHGSDFGRGNPIHCIFHATRSNLGRPSSVIRLRTRTPIFASVF</sequence>
<evidence type="ECO:0000259" key="6">
    <source>
        <dbReference type="PROSITE" id="PS50929"/>
    </source>
</evidence>
<feature type="domain" description="ABC transmembrane type-1" evidence="6">
    <location>
        <begin position="28"/>
        <end position="175"/>
    </location>
</feature>
<feature type="transmembrane region" description="Helical" evidence="5">
    <location>
        <begin position="149"/>
        <end position="175"/>
    </location>
</feature>
<dbReference type="InterPro" id="IPR036640">
    <property type="entry name" value="ABC1_TM_sf"/>
</dbReference>
<dbReference type="AlphaFoldDB" id="A0A179BXP7"/>
<comment type="caution">
    <text evidence="7">The sequence shown here is derived from an EMBL/GenBank/DDBJ whole genome shotgun (WGS) entry which is preliminary data.</text>
</comment>
<dbReference type="SUPFAM" id="SSF90123">
    <property type="entry name" value="ABC transporter transmembrane region"/>
    <property type="match status" value="1"/>
</dbReference>
<proteinExistence type="predicted"/>
<dbReference type="GO" id="GO:0005886">
    <property type="term" value="C:plasma membrane"/>
    <property type="evidence" value="ECO:0007669"/>
    <property type="project" value="UniProtKB-SubCell"/>
</dbReference>
<protein>
    <recommendedName>
        <fullName evidence="6">ABC transmembrane type-1 domain-containing protein</fullName>
    </recommendedName>
</protein>
<keyword evidence="3 5" id="KW-1133">Transmembrane helix</keyword>
<keyword evidence="2 5" id="KW-0812">Transmembrane</keyword>
<accession>A0A179BXP7</accession>
<dbReference type="Pfam" id="PF00664">
    <property type="entry name" value="ABC_membrane"/>
    <property type="match status" value="1"/>
</dbReference>
<dbReference type="InterPro" id="IPR011527">
    <property type="entry name" value="ABC1_TM_dom"/>
</dbReference>
<dbReference type="EMBL" id="LWBS01000054">
    <property type="protein sequence ID" value="OAP96416.1"/>
    <property type="molecule type" value="Genomic_DNA"/>
</dbReference>
<evidence type="ECO:0000256" key="1">
    <source>
        <dbReference type="ARBA" id="ARBA00004651"/>
    </source>
</evidence>
<evidence type="ECO:0000256" key="4">
    <source>
        <dbReference type="ARBA" id="ARBA00023136"/>
    </source>
</evidence>